<protein>
    <submittedName>
        <fullName evidence="2">Uncharacterized protein</fullName>
    </submittedName>
</protein>
<dbReference type="AlphaFoldDB" id="A0A7Y7QSE1"/>
<dbReference type="EMBL" id="JABYQV010000002">
    <property type="protein sequence ID" value="NVP29816.1"/>
    <property type="molecule type" value="Genomic_DNA"/>
</dbReference>
<evidence type="ECO:0000313" key="2">
    <source>
        <dbReference type="EMBL" id="NVP29816.1"/>
    </source>
</evidence>
<accession>A0A7Y7QSE1</accession>
<sequence>MMANNPENHPDSPPSEAPENNPDSPPREDPRSDIEQAVEARSDAVARGEGGEEPVTFTDTGEHDGVGGTGGVVRNQDLDAQ</sequence>
<feature type="compositionally biased region" description="Basic and acidic residues" evidence="1">
    <location>
        <begin position="25"/>
        <end position="50"/>
    </location>
</feature>
<organism evidence="2 3">
    <name type="scientific">Sphingomonas sanguinis</name>
    <dbReference type="NCBI Taxonomy" id="33051"/>
    <lineage>
        <taxon>Bacteria</taxon>
        <taxon>Pseudomonadati</taxon>
        <taxon>Pseudomonadota</taxon>
        <taxon>Alphaproteobacteria</taxon>
        <taxon>Sphingomonadales</taxon>
        <taxon>Sphingomonadaceae</taxon>
        <taxon>Sphingomonas</taxon>
    </lineage>
</organism>
<proteinExistence type="predicted"/>
<evidence type="ECO:0000256" key="1">
    <source>
        <dbReference type="SAM" id="MobiDB-lite"/>
    </source>
</evidence>
<name>A0A7Y7QSE1_9SPHN</name>
<gene>
    <name evidence="2" type="ORF">HLV41_02070</name>
</gene>
<evidence type="ECO:0000313" key="3">
    <source>
        <dbReference type="Proteomes" id="UP000531581"/>
    </source>
</evidence>
<comment type="caution">
    <text evidence="2">The sequence shown here is derived from an EMBL/GenBank/DDBJ whole genome shotgun (WGS) entry which is preliminary data.</text>
</comment>
<dbReference type="Proteomes" id="UP000531581">
    <property type="component" value="Unassembled WGS sequence"/>
</dbReference>
<feature type="region of interest" description="Disordered" evidence="1">
    <location>
        <begin position="1"/>
        <end position="81"/>
    </location>
</feature>
<reference evidence="2 3" key="1">
    <citation type="submission" date="2020-05" db="EMBL/GenBank/DDBJ databases">
        <title>Draft Genome Sequences of Sphingomonas sp. Isolated from the International Space Station.</title>
        <authorList>
            <person name="Bijlani S."/>
            <person name="Singh N.K."/>
            <person name="Mason C.E."/>
            <person name="Wang C.C."/>
            <person name="Venkateswaran K."/>
        </authorList>
    </citation>
    <scope>NUCLEOTIDE SEQUENCE [LARGE SCALE GENOMIC DNA]</scope>
    <source>
        <strain evidence="2">ISS-IIF7SWP</strain>
    </source>
</reference>